<comment type="caution">
    <text evidence="2">The sequence shown here is derived from an EMBL/GenBank/DDBJ whole genome shotgun (WGS) entry which is preliminary data.</text>
</comment>
<protein>
    <submittedName>
        <fullName evidence="2">Uncharacterized protein</fullName>
    </submittedName>
</protein>
<accession>A0AAV6TMT3</accession>
<feature type="compositionally biased region" description="Basic and acidic residues" evidence="1">
    <location>
        <begin position="94"/>
        <end position="127"/>
    </location>
</feature>
<reference evidence="2 3" key="1">
    <citation type="journal article" date="2022" name="Nat. Ecol. Evol.">
        <title>A masculinizing supergene underlies an exaggerated male reproductive morph in a spider.</title>
        <authorList>
            <person name="Hendrickx F."/>
            <person name="De Corte Z."/>
            <person name="Sonet G."/>
            <person name="Van Belleghem S.M."/>
            <person name="Kostlbacher S."/>
            <person name="Vangestel C."/>
        </authorList>
    </citation>
    <scope>NUCLEOTIDE SEQUENCE [LARGE SCALE GENOMIC DNA]</scope>
    <source>
        <strain evidence="2">W744_W776</strain>
    </source>
</reference>
<feature type="compositionally biased region" description="Low complexity" evidence="1">
    <location>
        <begin position="44"/>
        <end position="55"/>
    </location>
</feature>
<dbReference type="EMBL" id="JAFNEN010002162">
    <property type="protein sequence ID" value="KAG8173001.1"/>
    <property type="molecule type" value="Genomic_DNA"/>
</dbReference>
<dbReference type="AlphaFoldDB" id="A0AAV6TMT3"/>
<feature type="region of interest" description="Disordered" evidence="1">
    <location>
        <begin position="1"/>
        <end position="55"/>
    </location>
</feature>
<gene>
    <name evidence="2" type="ORF">JTE90_013195</name>
</gene>
<dbReference type="Proteomes" id="UP000827092">
    <property type="component" value="Unassembled WGS sequence"/>
</dbReference>
<evidence type="ECO:0000256" key="1">
    <source>
        <dbReference type="SAM" id="MobiDB-lite"/>
    </source>
</evidence>
<proteinExistence type="predicted"/>
<evidence type="ECO:0000313" key="3">
    <source>
        <dbReference type="Proteomes" id="UP000827092"/>
    </source>
</evidence>
<keyword evidence="3" id="KW-1185">Reference proteome</keyword>
<feature type="region of interest" description="Disordered" evidence="1">
    <location>
        <begin position="80"/>
        <end position="143"/>
    </location>
</feature>
<sequence length="143" mass="17181">IRALPDVDFPPFEQQEEEQAFDADAQGFLELDQEEQLIDDPAQEENQQQNQNQQQALEIQQLQQQVLQLQQQLQQQQRQRAAVQRVRRVRPRPPRRDDYVRQRQQAARDRLTQHQRNFDPEEIARGWEEEEDVVIEPYPDTDV</sequence>
<feature type="compositionally biased region" description="Acidic residues" evidence="1">
    <location>
        <begin position="31"/>
        <end position="43"/>
    </location>
</feature>
<evidence type="ECO:0000313" key="2">
    <source>
        <dbReference type="EMBL" id="KAG8173001.1"/>
    </source>
</evidence>
<feature type="compositionally biased region" description="Acidic residues" evidence="1">
    <location>
        <begin position="128"/>
        <end position="143"/>
    </location>
</feature>
<feature type="non-terminal residue" evidence="2">
    <location>
        <position position="1"/>
    </location>
</feature>
<name>A0AAV6TMT3_9ARAC</name>
<organism evidence="2 3">
    <name type="scientific">Oedothorax gibbosus</name>
    <dbReference type="NCBI Taxonomy" id="931172"/>
    <lineage>
        <taxon>Eukaryota</taxon>
        <taxon>Metazoa</taxon>
        <taxon>Ecdysozoa</taxon>
        <taxon>Arthropoda</taxon>
        <taxon>Chelicerata</taxon>
        <taxon>Arachnida</taxon>
        <taxon>Araneae</taxon>
        <taxon>Araneomorphae</taxon>
        <taxon>Entelegynae</taxon>
        <taxon>Araneoidea</taxon>
        <taxon>Linyphiidae</taxon>
        <taxon>Erigoninae</taxon>
        <taxon>Oedothorax</taxon>
    </lineage>
</organism>